<dbReference type="InterPro" id="IPR058922">
    <property type="entry name" value="WHD_DRP"/>
</dbReference>
<evidence type="ECO:0000313" key="11">
    <source>
        <dbReference type="EnsemblPlants" id="TraesCS7D02G496900.1"/>
    </source>
</evidence>
<dbReference type="OrthoDB" id="6161812at2759"/>
<dbReference type="Pfam" id="PF23559">
    <property type="entry name" value="WHD_DRP"/>
    <property type="match status" value="1"/>
</dbReference>
<dbReference type="Gene3D" id="3.40.50.300">
    <property type="entry name" value="P-loop containing nucleotide triphosphate hydrolases"/>
    <property type="match status" value="1"/>
</dbReference>
<dbReference type="InterPro" id="IPR055414">
    <property type="entry name" value="LRR_R13L4/SHOC2-like"/>
</dbReference>
<dbReference type="InterPro" id="IPR002182">
    <property type="entry name" value="NB-ARC"/>
</dbReference>
<dbReference type="GO" id="GO:0042742">
    <property type="term" value="P:defense response to bacterium"/>
    <property type="evidence" value="ECO:0007669"/>
    <property type="project" value="UniProtKB-ARBA"/>
</dbReference>
<dbReference type="Gene3D" id="3.80.10.10">
    <property type="entry name" value="Ribonuclease Inhibitor"/>
    <property type="match status" value="1"/>
</dbReference>
<evidence type="ECO:0000256" key="6">
    <source>
        <dbReference type="ARBA" id="ARBA00023054"/>
    </source>
</evidence>
<dbReference type="PRINTS" id="PR00364">
    <property type="entry name" value="DISEASERSIST"/>
</dbReference>
<dbReference type="FunFam" id="1.10.10.10:FF:000322">
    <property type="entry name" value="Probable disease resistance protein At1g63360"/>
    <property type="match status" value="1"/>
</dbReference>
<dbReference type="KEGG" id="taes:123168473"/>
<dbReference type="PANTHER" id="PTHR23155">
    <property type="entry name" value="DISEASE RESISTANCE PROTEIN RP"/>
    <property type="match status" value="1"/>
</dbReference>
<keyword evidence="3" id="KW-0677">Repeat</keyword>
<evidence type="ECO:0000259" key="7">
    <source>
        <dbReference type="Pfam" id="PF00931"/>
    </source>
</evidence>
<evidence type="ECO:0000256" key="2">
    <source>
        <dbReference type="ARBA" id="ARBA00022614"/>
    </source>
</evidence>
<reference evidence="11" key="2">
    <citation type="submission" date="2018-10" db="UniProtKB">
        <authorList>
            <consortium name="EnsemblPlants"/>
        </authorList>
    </citation>
    <scope>IDENTIFICATION</scope>
</reference>
<keyword evidence="5" id="KW-0611">Plant defense</keyword>
<dbReference type="EnsemblPlants" id="TraesCS7D02G496900.1">
    <property type="protein sequence ID" value="TraesCS7D02G496900.1"/>
    <property type="gene ID" value="TraesCS7D02G496900"/>
</dbReference>
<evidence type="ECO:0000256" key="4">
    <source>
        <dbReference type="ARBA" id="ARBA00022741"/>
    </source>
</evidence>
<evidence type="ECO:0000256" key="1">
    <source>
        <dbReference type="ARBA" id="ARBA00008894"/>
    </source>
</evidence>
<comment type="similarity">
    <text evidence="1">Belongs to the disease resistance NB-LRR family.</text>
</comment>
<feature type="domain" description="Disease resistance protein winged helix" evidence="9">
    <location>
        <begin position="427"/>
        <end position="498"/>
    </location>
</feature>
<dbReference type="Gene3D" id="1.10.10.10">
    <property type="entry name" value="Winged helix-like DNA-binding domain superfamily/Winged helix DNA-binding domain"/>
    <property type="match status" value="1"/>
</dbReference>
<dbReference type="Gramene" id="TraesCS7D02G496900.1">
    <property type="protein sequence ID" value="TraesCS7D02G496900.1"/>
    <property type="gene ID" value="TraesCS7D02G496900"/>
</dbReference>
<dbReference type="GO" id="GO:0002758">
    <property type="term" value="P:innate immune response-activating signaling pathway"/>
    <property type="evidence" value="ECO:0007669"/>
    <property type="project" value="UniProtKB-ARBA"/>
</dbReference>
<keyword evidence="4" id="KW-0547">Nucleotide-binding</keyword>
<evidence type="ECO:0000259" key="8">
    <source>
        <dbReference type="Pfam" id="PF18052"/>
    </source>
</evidence>
<sequence>MEVAVVASAVTGAIRTLLPKLTALLHKKYKLSGGVRKKITSLRHEMSSMSALLVTLAGLEELTPRDKDWRDKVRELSYDIEDCIDIFTHELDRHEAKGGLRRRLKKIKARYKIGHRIEELRAQVVELSNRHNRYKPDECIGSPSSRALVEVDPRLQALYVDPDSLVGIDAQKAKLIELLRMDVGDTQRLKLVAIAGFGGMGKTTLANQVYTKMKGQFDCTAFVSVSRIPNIAKILSDIYSATTDPNTNCNDERLIIDRLRNSLEDKRYLIVIDDIWTMEAWNAIKGCFLENSLGSRVITTTRFEDIAQACCSSLHGLVYRIKPLNCIDSRRLFDRRIFPLNCPEQLKTVRGGILKKCEGVPLVIISVASILACHEEVNSIEIWEKIHNHFVIYLEGHRALGWIRHVLNLGYNDLCLDLKTCMLYFSIFAEDSEIMKDDLVKRWIAEGFVTEKHGRSPHDIAESYFSELINRNMIQIANIDDCGHVLSCRVHDIMLDFIILKSTEENFVTIMNDLHCTKGCLDVRRLSLQKIKNSRCNDLVENIALTQARSFNFWGPAQSIPSVSKFQLLRVLHIVVSGDRDENYDLSCICNLFQLKYLRIVGIWCTGFLKQLRKLQHLQTLEIAHRRSEDVYLDIGELPLTLLHLIVFAKLLGDIGRMRSLICLATLAIGDIKHMEGMKGLGNLADLRELRLYVSASVWNTGGRQLSFRESLAKPQHHYVPHLRGVAICDSLLSSFSRLGSLESLIINGGLPVDVLICWSPPPRRLRRLHVQDCPFSVVPYWITQFAILRSLEIEILSMTREGIHILSQLVSLVNLRLFVRKSLPAEGVVIPGAAFPNLKGFFFRCKVPCLKFRAGATPRLQNLTVECHTRAVQRADTVLEGIEHLGSLMTCKVNIYHHDFFMATQTGGGDGPRPPSIWQALEDEVLKAINKNLGYPEP</sequence>
<keyword evidence="2" id="KW-0433">Leucine-rich repeat</keyword>
<feature type="domain" description="NB-ARC" evidence="7">
    <location>
        <begin position="174"/>
        <end position="312"/>
    </location>
</feature>
<evidence type="ECO:0000256" key="3">
    <source>
        <dbReference type="ARBA" id="ARBA00022737"/>
    </source>
</evidence>
<dbReference type="PANTHER" id="PTHR23155:SF999">
    <property type="entry name" value="NB-ARC DOMAIN CONTAINING PROTEIN, EXPRESSED"/>
    <property type="match status" value="1"/>
</dbReference>
<organism evidence="11">
    <name type="scientific">Triticum aestivum</name>
    <name type="common">Wheat</name>
    <dbReference type="NCBI Taxonomy" id="4565"/>
    <lineage>
        <taxon>Eukaryota</taxon>
        <taxon>Viridiplantae</taxon>
        <taxon>Streptophyta</taxon>
        <taxon>Embryophyta</taxon>
        <taxon>Tracheophyta</taxon>
        <taxon>Spermatophyta</taxon>
        <taxon>Magnoliopsida</taxon>
        <taxon>Liliopsida</taxon>
        <taxon>Poales</taxon>
        <taxon>Poaceae</taxon>
        <taxon>BOP clade</taxon>
        <taxon>Pooideae</taxon>
        <taxon>Triticodae</taxon>
        <taxon>Triticeae</taxon>
        <taxon>Triticinae</taxon>
        <taxon>Triticum</taxon>
    </lineage>
</organism>
<evidence type="ECO:0000259" key="9">
    <source>
        <dbReference type="Pfam" id="PF23559"/>
    </source>
</evidence>
<dbReference type="Gene3D" id="1.20.5.4130">
    <property type="match status" value="1"/>
</dbReference>
<dbReference type="CDD" id="cd14798">
    <property type="entry name" value="RX-CC_like"/>
    <property type="match status" value="1"/>
</dbReference>
<proteinExistence type="inferred from homology"/>
<dbReference type="Pfam" id="PF00931">
    <property type="entry name" value="NB-ARC"/>
    <property type="match status" value="1"/>
</dbReference>
<feature type="domain" description="Disease resistance N-terminal" evidence="8">
    <location>
        <begin position="13"/>
        <end position="101"/>
    </location>
</feature>
<evidence type="ECO:0000313" key="12">
    <source>
        <dbReference type="Proteomes" id="UP000019116"/>
    </source>
</evidence>
<dbReference type="InterPro" id="IPR032675">
    <property type="entry name" value="LRR_dom_sf"/>
</dbReference>
<dbReference type="GO" id="GO:0043531">
    <property type="term" value="F:ADP binding"/>
    <property type="evidence" value="ECO:0007669"/>
    <property type="project" value="InterPro"/>
</dbReference>
<name>A0A3B6TY40_WHEAT</name>
<dbReference type="FunFam" id="3.40.50.300:FF:001091">
    <property type="entry name" value="Probable disease resistance protein At1g61300"/>
    <property type="match status" value="1"/>
</dbReference>
<evidence type="ECO:0000256" key="5">
    <source>
        <dbReference type="ARBA" id="ARBA00022821"/>
    </source>
</evidence>
<gene>
    <name evidence="11" type="primary">LOC123168473</name>
</gene>
<dbReference type="STRING" id="4565.A0A3B6TY40"/>
<evidence type="ECO:0000259" key="10">
    <source>
        <dbReference type="Pfam" id="PF23598"/>
    </source>
</evidence>
<dbReference type="Gene3D" id="1.10.8.430">
    <property type="entry name" value="Helical domain of apoptotic protease-activating factors"/>
    <property type="match status" value="1"/>
</dbReference>
<keyword evidence="6" id="KW-0175">Coiled coil</keyword>
<dbReference type="SUPFAM" id="SSF52047">
    <property type="entry name" value="RNI-like"/>
    <property type="match status" value="1"/>
</dbReference>
<dbReference type="InterPro" id="IPR041118">
    <property type="entry name" value="Rx_N"/>
</dbReference>
<dbReference type="InterPro" id="IPR027417">
    <property type="entry name" value="P-loop_NTPase"/>
</dbReference>
<evidence type="ECO:0008006" key="13">
    <source>
        <dbReference type="Google" id="ProtNLM"/>
    </source>
</evidence>
<dbReference type="InterPro" id="IPR038005">
    <property type="entry name" value="RX-like_CC"/>
</dbReference>
<dbReference type="SUPFAM" id="SSF52540">
    <property type="entry name" value="P-loop containing nucleoside triphosphate hydrolases"/>
    <property type="match status" value="1"/>
</dbReference>
<dbReference type="SMR" id="A0A3B6TY40"/>
<dbReference type="InterPro" id="IPR042197">
    <property type="entry name" value="Apaf_helical"/>
</dbReference>
<dbReference type="Pfam" id="PF23598">
    <property type="entry name" value="LRR_14"/>
    <property type="match status" value="1"/>
</dbReference>
<dbReference type="InterPro" id="IPR036388">
    <property type="entry name" value="WH-like_DNA-bd_sf"/>
</dbReference>
<dbReference type="GO" id="GO:0009626">
    <property type="term" value="P:plant-type hypersensitive response"/>
    <property type="evidence" value="ECO:0007669"/>
    <property type="project" value="UniProtKB-ARBA"/>
</dbReference>
<feature type="domain" description="Disease resistance R13L4/SHOC-2-like LRR" evidence="10">
    <location>
        <begin position="547"/>
        <end position="900"/>
    </location>
</feature>
<protein>
    <recommendedName>
        <fullName evidence="13">NB-ARC domain-containing protein</fullName>
    </recommendedName>
</protein>
<dbReference type="Pfam" id="PF18052">
    <property type="entry name" value="Rx_N"/>
    <property type="match status" value="1"/>
</dbReference>
<dbReference type="InterPro" id="IPR044974">
    <property type="entry name" value="Disease_R_plants"/>
</dbReference>
<reference evidence="11" key="1">
    <citation type="submission" date="2018-08" db="EMBL/GenBank/DDBJ databases">
        <authorList>
            <person name="Rossello M."/>
        </authorList>
    </citation>
    <scope>NUCLEOTIDE SEQUENCE [LARGE SCALE GENOMIC DNA]</scope>
    <source>
        <strain evidence="11">cv. Chinese Spring</strain>
    </source>
</reference>
<keyword evidence="12" id="KW-1185">Reference proteome</keyword>
<dbReference type="Gramene" id="TraesCS7D03G1173600.1">
    <property type="protein sequence ID" value="TraesCS7D03G1173600.1.CDS"/>
    <property type="gene ID" value="TraesCS7D03G1173600"/>
</dbReference>
<accession>A0A3B6TY40</accession>
<dbReference type="RefSeq" id="XP_044442294.1">
    <property type="nucleotide sequence ID" value="XM_044586359.1"/>
</dbReference>
<dbReference type="GeneID" id="123168473"/>
<dbReference type="Proteomes" id="UP000019116">
    <property type="component" value="Chromosome 7D"/>
</dbReference>
<dbReference type="AlphaFoldDB" id="A0A3B6TY40"/>